<dbReference type="GO" id="GO:0003677">
    <property type="term" value="F:DNA binding"/>
    <property type="evidence" value="ECO:0007669"/>
    <property type="project" value="UniProtKB-KW"/>
</dbReference>
<accession>A0A1Q8Q2I5</accession>
<evidence type="ECO:0000313" key="8">
    <source>
        <dbReference type="EMBL" id="OLN21528.1"/>
    </source>
</evidence>
<dbReference type="PROSITE" id="PS51078">
    <property type="entry name" value="ICLR_ED"/>
    <property type="match status" value="1"/>
</dbReference>
<keyword evidence="9" id="KW-1185">Reference proteome</keyword>
<dbReference type="SMART" id="SM00346">
    <property type="entry name" value="HTH_ICLR"/>
    <property type="match status" value="1"/>
</dbReference>
<dbReference type="AlphaFoldDB" id="A0A1Q8Q2I5"/>
<dbReference type="Proteomes" id="UP000185568">
    <property type="component" value="Unassembled WGS sequence"/>
</dbReference>
<evidence type="ECO:0000313" key="9">
    <source>
        <dbReference type="Proteomes" id="UP000185568"/>
    </source>
</evidence>
<organism evidence="8 9">
    <name type="scientific">Domibacillus antri</name>
    <dbReference type="NCBI Taxonomy" id="1714264"/>
    <lineage>
        <taxon>Bacteria</taxon>
        <taxon>Bacillati</taxon>
        <taxon>Bacillota</taxon>
        <taxon>Bacilli</taxon>
        <taxon>Bacillales</taxon>
        <taxon>Bacillaceae</taxon>
        <taxon>Domibacillus</taxon>
    </lineage>
</organism>
<dbReference type="SUPFAM" id="SSF46785">
    <property type="entry name" value="Winged helix' DNA-binding domain"/>
    <property type="match status" value="1"/>
</dbReference>
<dbReference type="PROSITE" id="PS51077">
    <property type="entry name" value="HTH_ICLR"/>
    <property type="match status" value="1"/>
</dbReference>
<comment type="caution">
    <text evidence="8">The sequence shown here is derived from an EMBL/GenBank/DDBJ whole genome shotgun (WGS) entry which is preliminary data.</text>
</comment>
<feature type="domain" description="IclR-ED" evidence="7">
    <location>
        <begin position="71"/>
        <end position="251"/>
    </location>
</feature>
<dbReference type="Pfam" id="PF01614">
    <property type="entry name" value="IclR_C"/>
    <property type="match status" value="1"/>
</dbReference>
<dbReference type="FunFam" id="1.10.10.10:FF:000056">
    <property type="entry name" value="IclR family transcriptional regulator"/>
    <property type="match status" value="1"/>
</dbReference>
<evidence type="ECO:0000259" key="6">
    <source>
        <dbReference type="PROSITE" id="PS51077"/>
    </source>
</evidence>
<evidence type="ECO:0000259" key="7">
    <source>
        <dbReference type="PROSITE" id="PS51078"/>
    </source>
</evidence>
<dbReference type="OrthoDB" id="9791752at2"/>
<dbReference type="PANTHER" id="PTHR30136">
    <property type="entry name" value="HELIX-TURN-HELIX TRANSCRIPTIONAL REGULATOR, ICLR FAMILY"/>
    <property type="match status" value="1"/>
</dbReference>
<dbReference type="InterPro" id="IPR036388">
    <property type="entry name" value="WH-like_DNA-bd_sf"/>
</dbReference>
<evidence type="ECO:0000256" key="4">
    <source>
        <dbReference type="ARBA" id="ARBA00058938"/>
    </source>
</evidence>
<evidence type="ECO:0000256" key="5">
    <source>
        <dbReference type="ARBA" id="ARBA00070406"/>
    </source>
</evidence>
<dbReference type="InterPro" id="IPR029016">
    <property type="entry name" value="GAF-like_dom_sf"/>
</dbReference>
<dbReference type="Gene3D" id="1.10.10.10">
    <property type="entry name" value="Winged helix-like DNA-binding domain superfamily/Winged helix DNA-binding domain"/>
    <property type="match status" value="1"/>
</dbReference>
<evidence type="ECO:0000256" key="1">
    <source>
        <dbReference type="ARBA" id="ARBA00023015"/>
    </source>
</evidence>
<dbReference type="InterPro" id="IPR050707">
    <property type="entry name" value="HTH_MetabolicPath_Reg"/>
</dbReference>
<gene>
    <name evidence="8" type="ORF">BTO30_14460</name>
</gene>
<dbReference type="InterPro" id="IPR014757">
    <property type="entry name" value="Tscrpt_reg_IclR_C"/>
</dbReference>
<dbReference type="GO" id="GO:0045892">
    <property type="term" value="P:negative regulation of DNA-templated transcription"/>
    <property type="evidence" value="ECO:0007669"/>
    <property type="project" value="TreeGrafter"/>
</dbReference>
<dbReference type="RefSeq" id="WP_075399422.1">
    <property type="nucleotide sequence ID" value="NZ_MSDU01000041.1"/>
</dbReference>
<comment type="function">
    <text evidence="4">May be an activator protein for the gylABX operon.</text>
</comment>
<keyword evidence="3" id="KW-0804">Transcription</keyword>
<dbReference type="InterPro" id="IPR005471">
    <property type="entry name" value="Tscrpt_reg_IclR_N"/>
</dbReference>
<reference evidence="8 9" key="1">
    <citation type="submission" date="2016-12" db="EMBL/GenBank/DDBJ databases">
        <title>Domibacillus antri genome sequencing.</title>
        <authorList>
            <person name="Verma A."/>
            <person name="Krishnamurthi S."/>
        </authorList>
    </citation>
    <scope>NUCLEOTIDE SEQUENCE [LARGE SCALE GENOMIC DNA]</scope>
    <source>
        <strain evidence="8 9">XD80</strain>
    </source>
</reference>
<evidence type="ECO:0000256" key="3">
    <source>
        <dbReference type="ARBA" id="ARBA00023163"/>
    </source>
</evidence>
<keyword evidence="1" id="KW-0805">Transcription regulation</keyword>
<proteinExistence type="predicted"/>
<dbReference type="Pfam" id="PF09339">
    <property type="entry name" value="HTH_IclR"/>
    <property type="match status" value="1"/>
</dbReference>
<dbReference type="PANTHER" id="PTHR30136:SF24">
    <property type="entry name" value="HTH-TYPE TRANSCRIPTIONAL REPRESSOR ALLR"/>
    <property type="match status" value="1"/>
</dbReference>
<keyword evidence="2" id="KW-0238">DNA-binding</keyword>
<protein>
    <recommendedName>
        <fullName evidence="5">Glycerol operon regulatory protein</fullName>
    </recommendedName>
</protein>
<dbReference type="SUPFAM" id="SSF55781">
    <property type="entry name" value="GAF domain-like"/>
    <property type="match status" value="1"/>
</dbReference>
<evidence type="ECO:0000256" key="2">
    <source>
        <dbReference type="ARBA" id="ARBA00023125"/>
    </source>
</evidence>
<dbReference type="STRING" id="1714264.BTO30_14460"/>
<dbReference type="InterPro" id="IPR036390">
    <property type="entry name" value="WH_DNA-bd_sf"/>
</dbReference>
<dbReference type="EMBL" id="MSDU01000041">
    <property type="protein sequence ID" value="OLN21528.1"/>
    <property type="molecule type" value="Genomic_DNA"/>
</dbReference>
<feature type="domain" description="HTH iclR-type" evidence="6">
    <location>
        <begin position="8"/>
        <end position="70"/>
    </location>
</feature>
<sequence length="264" mass="29535">MKESAQTVQSVERALRIMECFTLEKPQQTLGELAAQTSLSKSTIYRLLSTLARCGYIKQDELTQKYSLGFKLFNLGAVVAGNMSLRDTALPFMKRLCDELSETIDLNIIEADQRVCIEMVESSEQIRNIVKVGQRNALWVGASGKILLAHLEETERCRILEDAHNKNQLPVEMDVLEKELDVIRGQGYVISVDDRLKGSFAIASPIFNHAGKLIGGVTAAGPIHRLSEERTPFIIQQVMYTAYKITEAMGNSDVKSHYPKLDIM</sequence>
<dbReference type="Gene3D" id="3.30.450.40">
    <property type="match status" value="1"/>
</dbReference>
<dbReference type="GO" id="GO:0003700">
    <property type="term" value="F:DNA-binding transcription factor activity"/>
    <property type="evidence" value="ECO:0007669"/>
    <property type="project" value="TreeGrafter"/>
</dbReference>
<name>A0A1Q8Q2I5_9BACI</name>